<organism evidence="2">
    <name type="scientific">Babesia bovis</name>
    <dbReference type="NCBI Taxonomy" id="5865"/>
    <lineage>
        <taxon>Eukaryota</taxon>
        <taxon>Sar</taxon>
        <taxon>Alveolata</taxon>
        <taxon>Apicomplexa</taxon>
        <taxon>Aconoidasida</taxon>
        <taxon>Piroplasmida</taxon>
        <taxon>Babesiidae</taxon>
        <taxon>Babesia</taxon>
    </lineage>
</organism>
<dbReference type="EMBL" id="GQ259171">
    <property type="protein sequence ID" value="ACT37339.1"/>
    <property type="molecule type" value="Genomic_DNA"/>
</dbReference>
<feature type="chain" id="PRO_5002977297" evidence="1">
    <location>
        <begin position="22"/>
        <end position="346"/>
    </location>
</feature>
<sequence>MLATRFVFSLSLFVAHQGVNAFFYRAVPMYDQNGKLVPDSSNIGPSSLRIEATGVGRICSTMQSGIYLINPYAQRCPIGKSKCGPEHDSTLGKCAMYSGCYTISNDFRACSCLLDYFGNPYKQCFRHCDTDLDCPSPYAECRMDAGETIKRCKCRAGCPGDGVICKPDKICTDLAEDSEAHRRCLQTGITDKTYVCDDGYYLDTDNKCQPIVELEDDRVVSVIASGYVNGSRIDIGNCFSIEINKDNGMSYFYQLNSGDPVVIDQKIKTDDQLMLLFEVKANDIIAFTTTEANPSGLTKIFTISNGLKGCKIDSVMKYSPTGAKEPPSCVRVEVKELETSSERQEL</sequence>
<keyword evidence="1" id="KW-0732">Signal</keyword>
<protein>
    <submittedName>
        <fullName evidence="2">12D3 antigen</fullName>
    </submittedName>
</protein>
<accession>C7EA28</accession>
<name>C7EA28_BABBO</name>
<evidence type="ECO:0000256" key="1">
    <source>
        <dbReference type="SAM" id="SignalP"/>
    </source>
</evidence>
<reference evidence="2" key="1">
    <citation type="journal article" date="2010" name="Transbound. Emerg. Dis.">
        <title>Sequence conservation of the 12D3 gene in Mexican isolates of Babesia bovis.</title>
        <authorList>
            <person name="Perez J."/>
            <person name="Javier Perez J."/>
            <person name="Vargas P."/>
            <person name="Antonio Alvarez J."/>
            <person name="Rojas C."/>
            <person name="Figueroa J.V."/>
        </authorList>
    </citation>
    <scope>NUCLEOTIDE SEQUENCE</scope>
    <source>
        <strain evidence="2">Veracruz 1</strain>
    </source>
</reference>
<feature type="signal peptide" evidence="1">
    <location>
        <begin position="1"/>
        <end position="21"/>
    </location>
</feature>
<feature type="non-terminal residue" evidence="2">
    <location>
        <position position="346"/>
    </location>
</feature>
<proteinExistence type="predicted"/>
<dbReference type="AlphaFoldDB" id="C7EA28"/>
<gene>
    <name evidence="2" type="primary">12d3</name>
</gene>
<evidence type="ECO:0000313" key="2">
    <source>
        <dbReference type="EMBL" id="ACT37339.1"/>
    </source>
</evidence>